<organism evidence="1 2">
    <name type="scientific">Psychrosphaera aquimarina</name>
    <dbReference type="NCBI Taxonomy" id="2044854"/>
    <lineage>
        <taxon>Bacteria</taxon>
        <taxon>Pseudomonadati</taxon>
        <taxon>Pseudomonadota</taxon>
        <taxon>Gammaproteobacteria</taxon>
        <taxon>Alteromonadales</taxon>
        <taxon>Pseudoalteromonadaceae</taxon>
        <taxon>Psychrosphaera</taxon>
    </lineage>
</organism>
<protein>
    <submittedName>
        <fullName evidence="1">Uncharacterized protein</fullName>
    </submittedName>
</protein>
<gene>
    <name evidence="1" type="ORF">RT723_02075</name>
</gene>
<dbReference type="RefSeq" id="WP_315945703.1">
    <property type="nucleotide sequence ID" value="NZ_JAWCUA010000001.1"/>
</dbReference>
<keyword evidence="2" id="KW-1185">Reference proteome</keyword>
<accession>A0ABU3QXC9</accession>
<reference evidence="1 2" key="1">
    <citation type="submission" date="2023-10" db="EMBL/GenBank/DDBJ databases">
        <title>Psychrosphaera aquimaarina strain SW33 isolated from seawater.</title>
        <authorList>
            <person name="Bayburt H."/>
            <person name="Kim J.M."/>
            <person name="Choi B.J."/>
            <person name="Jeon C.O."/>
        </authorList>
    </citation>
    <scope>NUCLEOTIDE SEQUENCE [LARGE SCALE GENOMIC DNA]</scope>
    <source>
        <strain evidence="1 2">KCTC 52743</strain>
    </source>
</reference>
<dbReference type="EMBL" id="JAWCUA010000001">
    <property type="protein sequence ID" value="MDU0111815.1"/>
    <property type="molecule type" value="Genomic_DNA"/>
</dbReference>
<dbReference type="Proteomes" id="UP001257914">
    <property type="component" value="Unassembled WGS sequence"/>
</dbReference>
<evidence type="ECO:0000313" key="2">
    <source>
        <dbReference type="Proteomes" id="UP001257914"/>
    </source>
</evidence>
<sequence length="388" mass="44717">MVKTKALDQFFKRMNNQSKRKSGSVDLGGDLKKIVHENYLALATETSSFEPLADNKGVCSAFDVNKRVIELIPIIENKIKDIVNLYPVYYWKYFTARFPREFFEGDLASTYIFSLSMFKSCISFSDKKIIDKELYLNGHQVLIPITEEVKANYFKLAGYSTFLKDLYVLLRTSSKGVNYRISPNSPVLDRIDDPDTIKAINLYDSRFINSSKLSSSDYIPSRSGFSLEQYKSAKGNVILVASESMEEKWDYIPKSFKKTKNKKRTLIKYDLIPYDLSTIYENFNKSSVEFPWNEELLEIIMILNFSSYCIKKGWVYGPDIYALGYFLLDRTFVEGALSSAIDQLNSEFKEKFNKYITLNSIQIINKFSKALSSDIYPGNAAIFLKREP</sequence>
<comment type="caution">
    <text evidence="1">The sequence shown here is derived from an EMBL/GenBank/DDBJ whole genome shotgun (WGS) entry which is preliminary data.</text>
</comment>
<name>A0ABU3QXC9_9GAMM</name>
<evidence type="ECO:0000313" key="1">
    <source>
        <dbReference type="EMBL" id="MDU0111815.1"/>
    </source>
</evidence>
<proteinExistence type="predicted"/>